<feature type="compositionally biased region" description="Pro residues" evidence="3">
    <location>
        <begin position="18"/>
        <end position="32"/>
    </location>
</feature>
<dbReference type="GO" id="GO:0055028">
    <property type="term" value="C:cortical microtubule"/>
    <property type="evidence" value="ECO:0007669"/>
    <property type="project" value="TreeGrafter"/>
</dbReference>
<evidence type="ECO:0000313" key="4">
    <source>
        <dbReference type="EMBL" id="GMH05496.1"/>
    </source>
</evidence>
<comment type="caution">
    <text evidence="4">The sequence shown here is derived from an EMBL/GenBank/DDBJ whole genome shotgun (WGS) entry which is preliminary data.</text>
</comment>
<evidence type="ECO:0000256" key="1">
    <source>
        <dbReference type="ARBA" id="ARBA00023054"/>
    </source>
</evidence>
<feature type="region of interest" description="Disordered" evidence="3">
    <location>
        <begin position="229"/>
        <end position="341"/>
    </location>
</feature>
<dbReference type="GO" id="GO:0072699">
    <property type="term" value="P:protein localization to cortical microtubule cytoskeleton"/>
    <property type="evidence" value="ECO:0007669"/>
    <property type="project" value="TreeGrafter"/>
</dbReference>
<feature type="compositionally biased region" description="Pro residues" evidence="3">
    <location>
        <begin position="303"/>
        <end position="315"/>
    </location>
</feature>
<dbReference type="SUPFAM" id="SSF101447">
    <property type="entry name" value="Formin homology 2 domain (FH2 domain)"/>
    <property type="match status" value="1"/>
</dbReference>
<feature type="compositionally biased region" description="Low complexity" evidence="3">
    <location>
        <begin position="276"/>
        <end position="290"/>
    </location>
</feature>
<feature type="region of interest" description="Disordered" evidence="3">
    <location>
        <begin position="1"/>
        <end position="42"/>
    </location>
</feature>
<protein>
    <recommendedName>
        <fullName evidence="6">Protein CHUP1, chloroplastic</fullName>
    </recommendedName>
</protein>
<evidence type="ECO:0000256" key="3">
    <source>
        <dbReference type="SAM" id="MobiDB-lite"/>
    </source>
</evidence>
<keyword evidence="5" id="KW-1185">Reference proteome</keyword>
<feature type="region of interest" description="Disordered" evidence="3">
    <location>
        <begin position="599"/>
        <end position="618"/>
    </location>
</feature>
<dbReference type="AlphaFoldDB" id="A0AAD3S7E8"/>
<name>A0AAD3S7E8_NEPGR</name>
<dbReference type="PANTHER" id="PTHR31342:SF18">
    <property type="entry name" value="OS01G0651932 PROTEIN"/>
    <property type="match status" value="1"/>
</dbReference>
<evidence type="ECO:0000313" key="5">
    <source>
        <dbReference type="Proteomes" id="UP001279734"/>
    </source>
</evidence>
<sequence>MVAGKVKLPMGLQKSPSNPKPQAPPSKTPSPSPSTNKGSQKTVFTRSFGVYFPRSSAQVQPRPPDVSDLLRLVEELREREYRLKTEILEQKLLRESVAIVPVLENEITSKTNELERFAKRMEALEAENERLIHEGELLREKLEEERREKERNVTEMGSEIAELKQKLVEKERMEIDELSSSQRFQGLIEVSVRSNLIKNLSIKKVTKLADACTMNTNNTDNFKVVIESHGSKREESEGEMPRHSTCSSEELPETSESVLPTVRSRPPRVPKPPPKRSSSSSSLPSSNSKCSTEDRKSTETATIPPPPPPPPPKSAPQPTRQLSKSAPPPPPPPVKGLKAVPTKVRRVPEVVEFYHSLMRRDSRRDSGAGVVEVTAASTRDLVGEIENRSAHLHAIKTDVETQGDFIRFLIKEVENAAFTEIEDVVSFVKWLDDELSYLVDERAVLKHFDWPEQRADALREAAFEYCDLKKLESEASSFKDDARQACAPALKKMQALFEKLEHGVYNLSRLRESTTNRFKSFNIPVDWMLENGCVSQIKLASVKLAMKYMKRVSAELETVGGGPEEEELIVQGVRFAFRVHQFAGGFDVETMRGFEELRDKARSRSPHGGRGSSSSTSSVSIRSATMLARVLPCTAAASIIRSSLTTHPFSRQTIGKDVTAAAMRAWCGKILDAKIANCRLICSSGIHVEEIGH</sequence>
<reference evidence="4" key="1">
    <citation type="submission" date="2023-05" db="EMBL/GenBank/DDBJ databases">
        <title>Nepenthes gracilis genome sequencing.</title>
        <authorList>
            <person name="Fukushima K."/>
        </authorList>
    </citation>
    <scope>NUCLEOTIDE SEQUENCE</scope>
    <source>
        <strain evidence="4">SING2019-196</strain>
    </source>
</reference>
<dbReference type="Proteomes" id="UP001279734">
    <property type="component" value="Unassembled WGS sequence"/>
</dbReference>
<feature type="compositionally biased region" description="Basic and acidic residues" evidence="3">
    <location>
        <begin position="229"/>
        <end position="242"/>
    </location>
</feature>
<organism evidence="4 5">
    <name type="scientific">Nepenthes gracilis</name>
    <name type="common">Slender pitcher plant</name>
    <dbReference type="NCBI Taxonomy" id="150966"/>
    <lineage>
        <taxon>Eukaryota</taxon>
        <taxon>Viridiplantae</taxon>
        <taxon>Streptophyta</taxon>
        <taxon>Embryophyta</taxon>
        <taxon>Tracheophyta</taxon>
        <taxon>Spermatophyta</taxon>
        <taxon>Magnoliopsida</taxon>
        <taxon>eudicotyledons</taxon>
        <taxon>Gunneridae</taxon>
        <taxon>Pentapetalae</taxon>
        <taxon>Caryophyllales</taxon>
        <taxon>Nepenthaceae</taxon>
        <taxon>Nepenthes</taxon>
    </lineage>
</organism>
<evidence type="ECO:0000256" key="2">
    <source>
        <dbReference type="SAM" id="Coils"/>
    </source>
</evidence>
<feature type="coiled-coil region" evidence="2">
    <location>
        <begin position="107"/>
        <end position="173"/>
    </location>
</feature>
<evidence type="ECO:0008006" key="6">
    <source>
        <dbReference type="Google" id="ProtNLM"/>
    </source>
</evidence>
<dbReference type="PANTHER" id="PTHR31342">
    <property type="entry name" value="PROTEIN CHUP1, CHLOROPLASTIC"/>
    <property type="match status" value="1"/>
</dbReference>
<dbReference type="EMBL" id="BSYO01000005">
    <property type="protein sequence ID" value="GMH05496.1"/>
    <property type="molecule type" value="Genomic_DNA"/>
</dbReference>
<proteinExistence type="predicted"/>
<accession>A0AAD3S7E8</accession>
<dbReference type="InterPro" id="IPR040265">
    <property type="entry name" value="CHUP1/IPGA1-like"/>
</dbReference>
<keyword evidence="1 2" id="KW-0175">Coiled coil</keyword>
<gene>
    <name evidence="4" type="ORF">Nepgr_007336</name>
</gene>